<reference evidence="1 2" key="1">
    <citation type="submission" date="2018-10" db="EMBL/GenBank/DDBJ databases">
        <title>Sequencing the genomes of 1000 actinobacteria strains.</title>
        <authorList>
            <person name="Klenk H.-P."/>
        </authorList>
    </citation>
    <scope>NUCLEOTIDE SEQUENCE [LARGE SCALE GENOMIC DNA]</scope>
    <source>
        <strain evidence="1 2">DSM 45175</strain>
    </source>
</reference>
<proteinExistence type="predicted"/>
<evidence type="ECO:0000313" key="1">
    <source>
        <dbReference type="EMBL" id="RKR91671.1"/>
    </source>
</evidence>
<protein>
    <submittedName>
        <fullName evidence="1">Uncharacterized protein</fullName>
    </submittedName>
</protein>
<dbReference type="EMBL" id="RBKT01000001">
    <property type="protein sequence ID" value="RKR91671.1"/>
    <property type="molecule type" value="Genomic_DNA"/>
</dbReference>
<dbReference type="Proteomes" id="UP000277671">
    <property type="component" value="Unassembled WGS sequence"/>
</dbReference>
<name>A0A495JS36_9ACTN</name>
<sequence length="79" mass="8848">MASEDYEGRKIQVVSFDDATSDERIVEFIDPAVSSAESVVAVFNRGSDWRDARVSINPRLDGVSAEFLIWALNIARRVM</sequence>
<keyword evidence="2" id="KW-1185">Reference proteome</keyword>
<dbReference type="AlphaFoldDB" id="A0A495JS36"/>
<gene>
    <name evidence="1" type="ORF">BDK92_6073</name>
</gene>
<comment type="caution">
    <text evidence="1">The sequence shown here is derived from an EMBL/GenBank/DDBJ whole genome shotgun (WGS) entry which is preliminary data.</text>
</comment>
<dbReference type="OrthoDB" id="4313520at2"/>
<organism evidence="1 2">
    <name type="scientific">Micromonospora pisi</name>
    <dbReference type="NCBI Taxonomy" id="589240"/>
    <lineage>
        <taxon>Bacteria</taxon>
        <taxon>Bacillati</taxon>
        <taxon>Actinomycetota</taxon>
        <taxon>Actinomycetes</taxon>
        <taxon>Micromonosporales</taxon>
        <taxon>Micromonosporaceae</taxon>
        <taxon>Micromonospora</taxon>
    </lineage>
</organism>
<accession>A0A495JS36</accession>
<dbReference type="RefSeq" id="WP_147457160.1">
    <property type="nucleotide sequence ID" value="NZ_RBKT01000001.1"/>
</dbReference>
<evidence type="ECO:0000313" key="2">
    <source>
        <dbReference type="Proteomes" id="UP000277671"/>
    </source>
</evidence>